<dbReference type="GO" id="GO:0017053">
    <property type="term" value="C:transcription repressor complex"/>
    <property type="evidence" value="ECO:0007669"/>
    <property type="project" value="InterPro"/>
</dbReference>
<feature type="region of interest" description="Disordered" evidence="3">
    <location>
        <begin position="1"/>
        <end position="43"/>
    </location>
</feature>
<dbReference type="GO" id="GO:0006357">
    <property type="term" value="P:regulation of transcription by RNA polymerase II"/>
    <property type="evidence" value="ECO:0007669"/>
    <property type="project" value="TreeGrafter"/>
</dbReference>
<feature type="region of interest" description="Disordered" evidence="3">
    <location>
        <begin position="120"/>
        <end position="163"/>
    </location>
</feature>
<dbReference type="OrthoDB" id="2339771at2759"/>
<dbReference type="InterPro" id="IPR001005">
    <property type="entry name" value="SANT/Myb"/>
</dbReference>
<dbReference type="GO" id="GO:0051726">
    <property type="term" value="P:regulation of cell cycle"/>
    <property type="evidence" value="ECO:0007669"/>
    <property type="project" value="TreeGrafter"/>
</dbReference>
<evidence type="ECO:0000256" key="2">
    <source>
        <dbReference type="ARBA" id="ARBA00023242"/>
    </source>
</evidence>
<feature type="compositionally biased region" description="Low complexity" evidence="3">
    <location>
        <begin position="204"/>
        <end position="227"/>
    </location>
</feature>
<protein>
    <submittedName>
        <fullName evidence="5">RmlC-like cupin family protein</fullName>
    </submittedName>
</protein>
<dbReference type="PANTHER" id="PTHR21689">
    <property type="entry name" value="LIN-9"/>
    <property type="match status" value="1"/>
</dbReference>
<gene>
    <name evidence="5" type="ORF">DLAC_00321</name>
</gene>
<dbReference type="PANTHER" id="PTHR21689:SF2">
    <property type="entry name" value="PROTEIN LIN-9 HOMOLOG"/>
    <property type="match status" value="1"/>
</dbReference>
<dbReference type="SMART" id="SM01135">
    <property type="entry name" value="DIRP"/>
    <property type="match status" value="1"/>
</dbReference>
<name>A0A152A9E8_TIELA</name>
<dbReference type="CDD" id="cd00167">
    <property type="entry name" value="SANT"/>
    <property type="match status" value="1"/>
</dbReference>
<dbReference type="InterPro" id="IPR010561">
    <property type="entry name" value="LIN-9/ALY1"/>
</dbReference>
<evidence type="ECO:0000313" key="5">
    <source>
        <dbReference type="EMBL" id="KYR02852.1"/>
    </source>
</evidence>
<dbReference type="GO" id="GO:0006351">
    <property type="term" value="P:DNA-templated transcription"/>
    <property type="evidence" value="ECO:0007669"/>
    <property type="project" value="InterPro"/>
</dbReference>
<evidence type="ECO:0000256" key="3">
    <source>
        <dbReference type="SAM" id="MobiDB-lite"/>
    </source>
</evidence>
<dbReference type="STRING" id="361077.A0A152A9E8"/>
<evidence type="ECO:0000256" key="1">
    <source>
        <dbReference type="ARBA" id="ARBA00004123"/>
    </source>
</evidence>
<dbReference type="Pfam" id="PF06584">
    <property type="entry name" value="DIRP"/>
    <property type="match status" value="1"/>
</dbReference>
<dbReference type="GO" id="GO:0005654">
    <property type="term" value="C:nucleoplasm"/>
    <property type="evidence" value="ECO:0007669"/>
    <property type="project" value="TreeGrafter"/>
</dbReference>
<evidence type="ECO:0000313" key="6">
    <source>
        <dbReference type="Proteomes" id="UP000076078"/>
    </source>
</evidence>
<feature type="compositionally biased region" description="Low complexity" evidence="3">
    <location>
        <begin position="243"/>
        <end position="259"/>
    </location>
</feature>
<feature type="compositionally biased region" description="Basic residues" evidence="3">
    <location>
        <begin position="1"/>
        <end position="10"/>
    </location>
</feature>
<sequence>MSKNSPHKKSNTPNSNITTRKKKRDEQHQLDNEENEDPLLGPEWSKEEITEFFNIVKKGKPEQWSLVLKKFPIRNEEMLENLYDSYITSINSQSSTAETLYNLVNALYHHIQKVSVKKKSSTASSPLSQSPNSTSVNFNNNINENNNNNLFNLNQNQNQNYNNSHIKTRGRKIQFDNNDNSNQQQTLPPQPILPLKSRRLQFESSPNKQPNSINNNNSLVNSNYSPSTNAQNSFIPIPFPNQSTTTTTTTTSPSSNISSPLKKKRITNNNNNRNVNNISPTNVLSLSPSSILNSMISLESPGNFPAKLKAKLNKQNKGLASPIPGYHSSGIIIGGTITSSTPNHQQNINNLVTPTTQQTIQQKLINFLSSSPNSKIKSLNNNINNKTENINNNNNITETTTTTTTENLNKLSKSGKWALYEWFYSDIDTPFYFLNEFQSILNQLGVGALKRLTRMEWNEIRSKMKKPRRLSQNFFQEARDKLYQTRERIRLSIQSGDYLKIQIQNNSKVLYLSGNCLKRGVVVNYQEDTKNYSILSEKASSQTEIETISDTLVMSIDKNLRTIIENAMLYPNQPIQHHNQQDSDFMDLHNSLPQQRNHVLLLITGFMTILDKKERLVSHITKLNEEAKSMVIQHQLNNSQPYIFPQEFQIEYSKSLVELESLNKNLATLLEIFRIDKLNLNNNNNSNNQENLFKSPDLHRLFENQSKDYLQRVYSENFQNNNNNNNSFNEDSNLRTLIINCINFIFNIKQCNQNIDISIQDINLLFDDCLAQLKPKHQENITLYNQIEQSIQIIKKKIIDKNDLMNIDS</sequence>
<dbReference type="GO" id="GO:0003677">
    <property type="term" value="F:DNA binding"/>
    <property type="evidence" value="ECO:0007669"/>
    <property type="project" value="TreeGrafter"/>
</dbReference>
<reference evidence="5 6" key="1">
    <citation type="submission" date="2015-12" db="EMBL/GenBank/DDBJ databases">
        <title>Dictyostelia acquired genes for synthesis and detection of signals that induce cell-type specialization by lateral gene transfer from prokaryotes.</title>
        <authorList>
            <person name="Gloeckner G."/>
            <person name="Schaap P."/>
        </authorList>
    </citation>
    <scope>NUCLEOTIDE SEQUENCE [LARGE SCALE GENOMIC DNA]</scope>
    <source>
        <strain evidence="5 6">TK</strain>
    </source>
</reference>
<keyword evidence="2" id="KW-0539">Nucleus</keyword>
<feature type="compositionally biased region" description="Low complexity" evidence="3">
    <location>
        <begin position="175"/>
        <end position="187"/>
    </location>
</feature>
<dbReference type="AlphaFoldDB" id="A0A152A9E8"/>
<accession>A0A152A9E8</accession>
<feature type="compositionally biased region" description="Low complexity" evidence="3">
    <location>
        <begin position="268"/>
        <end position="277"/>
    </location>
</feature>
<dbReference type="Proteomes" id="UP000076078">
    <property type="component" value="Unassembled WGS sequence"/>
</dbReference>
<proteinExistence type="predicted"/>
<feature type="compositionally biased region" description="Low complexity" evidence="3">
    <location>
        <begin position="121"/>
        <end position="163"/>
    </location>
</feature>
<evidence type="ECO:0000259" key="4">
    <source>
        <dbReference type="SMART" id="SM01135"/>
    </source>
</evidence>
<feature type="region of interest" description="Disordered" evidence="3">
    <location>
        <begin position="202"/>
        <end position="282"/>
    </location>
</feature>
<dbReference type="FunCoup" id="A0A152A9E8">
    <property type="interactions" value="287"/>
</dbReference>
<dbReference type="InterPro" id="IPR033471">
    <property type="entry name" value="DIRP"/>
</dbReference>
<comment type="caution">
    <text evidence="5">The sequence shown here is derived from an EMBL/GenBank/DDBJ whole genome shotgun (WGS) entry which is preliminary data.</text>
</comment>
<feature type="domain" description="DIRP" evidence="4">
    <location>
        <begin position="423"/>
        <end position="511"/>
    </location>
</feature>
<keyword evidence="6" id="KW-1185">Reference proteome</keyword>
<comment type="subcellular location">
    <subcellularLocation>
        <location evidence="1">Nucleus</location>
    </subcellularLocation>
</comment>
<dbReference type="EMBL" id="LODT01000001">
    <property type="protein sequence ID" value="KYR02852.1"/>
    <property type="molecule type" value="Genomic_DNA"/>
</dbReference>
<dbReference type="OMA" id="FQIEYSK"/>
<organism evidence="5 6">
    <name type="scientific">Tieghemostelium lacteum</name>
    <name type="common">Slime mold</name>
    <name type="synonym">Dictyostelium lacteum</name>
    <dbReference type="NCBI Taxonomy" id="361077"/>
    <lineage>
        <taxon>Eukaryota</taxon>
        <taxon>Amoebozoa</taxon>
        <taxon>Evosea</taxon>
        <taxon>Eumycetozoa</taxon>
        <taxon>Dictyostelia</taxon>
        <taxon>Dictyosteliales</taxon>
        <taxon>Raperosteliaceae</taxon>
        <taxon>Tieghemostelium</taxon>
    </lineage>
</organism>
<dbReference type="InParanoid" id="A0A152A9E8"/>
<feature type="region of interest" description="Disordered" evidence="3">
    <location>
        <begin position="174"/>
        <end position="193"/>
    </location>
</feature>